<organism evidence="2 3">
    <name type="scientific">Mycena rosella</name>
    <name type="common">Pink bonnet</name>
    <name type="synonym">Agaricus rosellus</name>
    <dbReference type="NCBI Taxonomy" id="1033263"/>
    <lineage>
        <taxon>Eukaryota</taxon>
        <taxon>Fungi</taxon>
        <taxon>Dikarya</taxon>
        <taxon>Basidiomycota</taxon>
        <taxon>Agaricomycotina</taxon>
        <taxon>Agaricomycetes</taxon>
        <taxon>Agaricomycetidae</taxon>
        <taxon>Agaricales</taxon>
        <taxon>Marasmiineae</taxon>
        <taxon>Mycenaceae</taxon>
        <taxon>Mycena</taxon>
    </lineage>
</organism>
<reference evidence="2" key="1">
    <citation type="submission" date="2023-03" db="EMBL/GenBank/DDBJ databases">
        <title>Massive genome expansion in bonnet fungi (Mycena s.s.) driven by repeated elements and novel gene families across ecological guilds.</title>
        <authorList>
            <consortium name="Lawrence Berkeley National Laboratory"/>
            <person name="Harder C.B."/>
            <person name="Miyauchi S."/>
            <person name="Viragh M."/>
            <person name="Kuo A."/>
            <person name="Thoen E."/>
            <person name="Andreopoulos B."/>
            <person name="Lu D."/>
            <person name="Skrede I."/>
            <person name="Drula E."/>
            <person name="Henrissat B."/>
            <person name="Morin E."/>
            <person name="Kohler A."/>
            <person name="Barry K."/>
            <person name="LaButti K."/>
            <person name="Morin E."/>
            <person name="Salamov A."/>
            <person name="Lipzen A."/>
            <person name="Mereny Z."/>
            <person name="Hegedus B."/>
            <person name="Baldrian P."/>
            <person name="Stursova M."/>
            <person name="Weitz H."/>
            <person name="Taylor A."/>
            <person name="Grigoriev I.V."/>
            <person name="Nagy L.G."/>
            <person name="Martin F."/>
            <person name="Kauserud H."/>
        </authorList>
    </citation>
    <scope>NUCLEOTIDE SEQUENCE</scope>
    <source>
        <strain evidence="2">CBHHK067</strain>
    </source>
</reference>
<keyword evidence="3" id="KW-1185">Reference proteome</keyword>
<gene>
    <name evidence="2" type="ORF">B0H17DRAFT_1123931</name>
</gene>
<dbReference type="Proteomes" id="UP001221757">
    <property type="component" value="Unassembled WGS sequence"/>
</dbReference>
<proteinExistence type="predicted"/>
<evidence type="ECO:0000256" key="1">
    <source>
        <dbReference type="SAM" id="MobiDB-lite"/>
    </source>
</evidence>
<accession>A0AAD7MD94</accession>
<sequence length="160" mass="17610">MHHIIRQHERNRMMRGNGKGRKCSWLVGMRGRGGGNFRKRSTVQCSITLAMKRCIQAERTSAFTSCRRERIQACARGSRAAVTRQRFRVADVLHICRCVAAVNHAGLHRTRAVVCFATALGNAGSAASGRSRLRRHPHLSPPEPADHAELASPLLPQAGA</sequence>
<evidence type="ECO:0000313" key="2">
    <source>
        <dbReference type="EMBL" id="KAJ7710840.1"/>
    </source>
</evidence>
<comment type="caution">
    <text evidence="2">The sequence shown here is derived from an EMBL/GenBank/DDBJ whole genome shotgun (WGS) entry which is preliminary data.</text>
</comment>
<name>A0AAD7MD94_MYCRO</name>
<protein>
    <submittedName>
        <fullName evidence="2">Uncharacterized protein</fullName>
    </submittedName>
</protein>
<dbReference type="EMBL" id="JARKIE010000001">
    <property type="protein sequence ID" value="KAJ7710840.1"/>
    <property type="molecule type" value="Genomic_DNA"/>
</dbReference>
<feature type="region of interest" description="Disordered" evidence="1">
    <location>
        <begin position="127"/>
        <end position="160"/>
    </location>
</feature>
<evidence type="ECO:0000313" key="3">
    <source>
        <dbReference type="Proteomes" id="UP001221757"/>
    </source>
</evidence>
<dbReference type="AlphaFoldDB" id="A0AAD7MD94"/>